<organism evidence="1 2">
    <name type="scientific">Thalassotalea euphylliae</name>
    <dbReference type="NCBI Taxonomy" id="1655234"/>
    <lineage>
        <taxon>Bacteria</taxon>
        <taxon>Pseudomonadati</taxon>
        <taxon>Pseudomonadota</taxon>
        <taxon>Gammaproteobacteria</taxon>
        <taxon>Alteromonadales</taxon>
        <taxon>Colwelliaceae</taxon>
        <taxon>Thalassotalea</taxon>
    </lineage>
</organism>
<protein>
    <submittedName>
        <fullName evidence="1">Uncharacterized protein</fullName>
    </submittedName>
</protein>
<reference evidence="2" key="1">
    <citation type="submission" date="2018-08" db="EMBL/GenBank/DDBJ databases">
        <title>Thalassotalea euphylliae genome.</title>
        <authorList>
            <person name="Summers S."/>
            <person name="Rice S.A."/>
            <person name="Freckelton M.L."/>
            <person name="Nedved B.T."/>
            <person name="Hadfield M.G."/>
        </authorList>
    </citation>
    <scope>NUCLEOTIDE SEQUENCE [LARGE SCALE GENOMIC DNA]</scope>
    <source>
        <strain evidence="2">H3</strain>
    </source>
</reference>
<name>A0A3E0TYA6_9GAMM</name>
<dbReference type="RefSeq" id="WP_116013326.1">
    <property type="nucleotide sequence ID" value="NZ_QUOT01000001.1"/>
</dbReference>
<evidence type="ECO:0000313" key="1">
    <source>
        <dbReference type="EMBL" id="REL29440.1"/>
    </source>
</evidence>
<keyword evidence="2" id="KW-1185">Reference proteome</keyword>
<dbReference type="Proteomes" id="UP000256899">
    <property type="component" value="Unassembled WGS sequence"/>
</dbReference>
<dbReference type="EMBL" id="QUOT01000001">
    <property type="protein sequence ID" value="REL29440.1"/>
    <property type="molecule type" value="Genomic_DNA"/>
</dbReference>
<proteinExistence type="predicted"/>
<sequence>MERHPLISIYPEKDRAAVESWYDDWQEIRDRIFSLISNCNNSESGDYLPAQKELAKIIANELYPLNINFMRKASATYYEYLQERFPAI</sequence>
<dbReference type="AlphaFoldDB" id="A0A3E0TYA6"/>
<gene>
    <name evidence="1" type="ORF">DXX94_01155</name>
</gene>
<comment type="caution">
    <text evidence="1">The sequence shown here is derived from an EMBL/GenBank/DDBJ whole genome shotgun (WGS) entry which is preliminary data.</text>
</comment>
<evidence type="ECO:0000313" key="2">
    <source>
        <dbReference type="Proteomes" id="UP000256899"/>
    </source>
</evidence>
<accession>A0A3E0TYA6</accession>